<gene>
    <name evidence="2" type="primary">sunS_1</name>
    <name evidence="2" type="ORF">SDC9_15834</name>
</gene>
<dbReference type="InterPro" id="IPR001173">
    <property type="entry name" value="Glyco_trans_2-like"/>
</dbReference>
<dbReference type="PANTHER" id="PTHR43630">
    <property type="entry name" value="POLY-BETA-1,6-N-ACETYL-D-GLUCOSAMINE SYNTHASE"/>
    <property type="match status" value="1"/>
</dbReference>
<feature type="domain" description="Glycosyltransferase 2-like" evidence="1">
    <location>
        <begin position="4"/>
        <end position="96"/>
    </location>
</feature>
<dbReference type="Gene3D" id="3.90.550.10">
    <property type="entry name" value="Spore Coat Polysaccharide Biosynthesis Protein SpsA, Chain A"/>
    <property type="match status" value="1"/>
</dbReference>
<dbReference type="GO" id="GO:0016757">
    <property type="term" value="F:glycosyltransferase activity"/>
    <property type="evidence" value="ECO:0007669"/>
    <property type="project" value="UniProtKB-KW"/>
</dbReference>
<comment type="caution">
    <text evidence="2">The sequence shown here is derived from an EMBL/GenBank/DDBJ whole genome shotgun (WGS) entry which is preliminary data.</text>
</comment>
<dbReference type="SUPFAM" id="SSF53448">
    <property type="entry name" value="Nucleotide-diphospho-sugar transferases"/>
    <property type="match status" value="1"/>
</dbReference>
<dbReference type="InterPro" id="IPR029044">
    <property type="entry name" value="Nucleotide-diphossugar_trans"/>
</dbReference>
<protein>
    <submittedName>
        <fullName evidence="2">SPBc2 prophage-derived glycosyltransferase SunS</fullName>
        <ecNumber evidence="2">2.4.1.-</ecNumber>
    </submittedName>
</protein>
<reference evidence="2" key="1">
    <citation type="submission" date="2019-08" db="EMBL/GenBank/DDBJ databases">
        <authorList>
            <person name="Kucharzyk K."/>
            <person name="Murdoch R.W."/>
            <person name="Higgins S."/>
            <person name="Loffler F."/>
        </authorList>
    </citation>
    <scope>NUCLEOTIDE SEQUENCE</scope>
</reference>
<dbReference type="PANTHER" id="PTHR43630:SF2">
    <property type="entry name" value="GLYCOSYLTRANSFERASE"/>
    <property type="match status" value="1"/>
</dbReference>
<dbReference type="CDD" id="cd02511">
    <property type="entry name" value="Beta4Glucosyltransferase"/>
    <property type="match status" value="1"/>
</dbReference>
<proteinExistence type="predicted"/>
<dbReference type="Pfam" id="PF00535">
    <property type="entry name" value="Glycos_transf_2"/>
    <property type="match status" value="1"/>
</dbReference>
<keyword evidence="2" id="KW-0808">Transferase</keyword>
<dbReference type="EC" id="2.4.1.-" evidence="2"/>
<name>A0A644TSY4_9ZZZZ</name>
<organism evidence="2">
    <name type="scientific">bioreactor metagenome</name>
    <dbReference type="NCBI Taxonomy" id="1076179"/>
    <lineage>
        <taxon>unclassified sequences</taxon>
        <taxon>metagenomes</taxon>
        <taxon>ecological metagenomes</taxon>
    </lineage>
</organism>
<evidence type="ECO:0000313" key="2">
    <source>
        <dbReference type="EMBL" id="MPL70083.1"/>
    </source>
</evidence>
<dbReference type="EMBL" id="VSSQ01000051">
    <property type="protein sequence ID" value="MPL70083.1"/>
    <property type="molecule type" value="Genomic_DNA"/>
</dbReference>
<evidence type="ECO:0000259" key="1">
    <source>
        <dbReference type="Pfam" id="PF00535"/>
    </source>
</evidence>
<accession>A0A644TSY4</accession>
<sequence>MQISAVIITFNEEKNIERCLNSLQGVVDEIIIVDSLSTDKTQEICSKYDLVKFYSQEWLGYSSQKNYANKLASFDTILSIDADEVLSFELKQSILTIKAQYDNISNPNIIFSVKRLTNYCGSWIKHCGWYPDTKKRIFNKSVQWVGDIHEELLYLPSTKIKLLKGDLYHYSFHSTSDHIKQVEKFTNLTSKQAFEKGKKISCFGIWFRPKWKFFRDYILLRGILDGYAGYQVCKISSFATFLKYTKLREYYREKE</sequence>
<dbReference type="AlphaFoldDB" id="A0A644TSY4"/>
<keyword evidence="2" id="KW-0328">Glycosyltransferase</keyword>